<proteinExistence type="predicted"/>
<sequence>MQYFIGIVPPDEYKEQIAVFRNRWVSNRLKDVVEPHITVKAQGGLTEDMRWLDNVRETCSSIKSFLLSMSEPATFGNAITFLGVESEEVYDLHKRLVDTVSPSPELIDRYFELDRFHPHLTLGQTYWGMNETEIEEMKLSAIYALAPFPTFHVNYLRVYKEMEQNKYIPFEDIQFGR</sequence>
<keyword evidence="1" id="KW-0436">Ligase</keyword>
<dbReference type="Proteomes" id="UP001527882">
    <property type="component" value="Unassembled WGS sequence"/>
</dbReference>
<evidence type="ECO:0000313" key="2">
    <source>
        <dbReference type="Proteomes" id="UP001527882"/>
    </source>
</evidence>
<dbReference type="SUPFAM" id="SSF55144">
    <property type="entry name" value="LigT-like"/>
    <property type="match status" value="1"/>
</dbReference>
<protein>
    <submittedName>
        <fullName evidence="1">2'-5' RNA ligase family protein</fullName>
    </submittedName>
</protein>
<reference evidence="1 2" key="1">
    <citation type="submission" date="2022-12" db="EMBL/GenBank/DDBJ databases">
        <title>Draft genome sequence of Paenibacillus sp. dW9.</title>
        <authorList>
            <person name="Choi E.-W."/>
            <person name="Kim D.-U."/>
        </authorList>
    </citation>
    <scope>NUCLEOTIDE SEQUENCE [LARGE SCALE GENOMIC DNA]</scope>
    <source>
        <strain evidence="2">dW9</strain>
    </source>
</reference>
<dbReference type="Gene3D" id="3.90.1140.10">
    <property type="entry name" value="Cyclic phosphodiesterase"/>
    <property type="match status" value="1"/>
</dbReference>
<dbReference type="GO" id="GO:0016874">
    <property type="term" value="F:ligase activity"/>
    <property type="evidence" value="ECO:0007669"/>
    <property type="project" value="UniProtKB-KW"/>
</dbReference>
<gene>
    <name evidence="1" type="ORF">O9H85_32535</name>
</gene>
<dbReference type="InterPro" id="IPR009097">
    <property type="entry name" value="Cyclic_Pdiesterase"/>
</dbReference>
<name>A0ABT4QJE6_9BACL</name>
<keyword evidence="2" id="KW-1185">Reference proteome</keyword>
<accession>A0ABT4QJE6</accession>
<organism evidence="1 2">
    <name type="scientific">Paenibacillus gyeongsangnamensis</name>
    <dbReference type="NCBI Taxonomy" id="3388067"/>
    <lineage>
        <taxon>Bacteria</taxon>
        <taxon>Bacillati</taxon>
        <taxon>Bacillota</taxon>
        <taxon>Bacilli</taxon>
        <taxon>Bacillales</taxon>
        <taxon>Paenibacillaceae</taxon>
        <taxon>Paenibacillus</taxon>
    </lineage>
</organism>
<dbReference type="Pfam" id="PF13563">
    <property type="entry name" value="2_5_RNA_ligase2"/>
    <property type="match status" value="1"/>
</dbReference>
<dbReference type="RefSeq" id="WP_269885534.1">
    <property type="nucleotide sequence ID" value="NZ_JAQAGZ010000030.1"/>
</dbReference>
<evidence type="ECO:0000313" key="1">
    <source>
        <dbReference type="EMBL" id="MCZ8517002.1"/>
    </source>
</evidence>
<comment type="caution">
    <text evidence="1">The sequence shown here is derived from an EMBL/GenBank/DDBJ whole genome shotgun (WGS) entry which is preliminary data.</text>
</comment>
<dbReference type="EMBL" id="JAQAGZ010000030">
    <property type="protein sequence ID" value="MCZ8517002.1"/>
    <property type="molecule type" value="Genomic_DNA"/>
</dbReference>